<keyword evidence="2" id="KW-0812">Transmembrane</keyword>
<reference evidence="3 4" key="1">
    <citation type="submission" date="2015-08" db="EMBL/GenBank/DDBJ databases">
        <title>Next Generation Sequencing and Analysis of the Genome of Puccinia sorghi L Schw, the Causal Agent of Maize Common Rust.</title>
        <authorList>
            <person name="Rochi L."/>
            <person name="Burguener G."/>
            <person name="Darino M."/>
            <person name="Turjanski A."/>
            <person name="Kreff E."/>
            <person name="Dieguez M.J."/>
            <person name="Sacco F."/>
        </authorList>
    </citation>
    <scope>NUCLEOTIDE SEQUENCE [LARGE SCALE GENOMIC DNA]</scope>
    <source>
        <strain evidence="3 4">RO10H11247</strain>
    </source>
</reference>
<dbReference type="VEuPathDB" id="FungiDB:VP01_1260g2"/>
<protein>
    <submittedName>
        <fullName evidence="3">Uncharacterized protein</fullName>
    </submittedName>
</protein>
<sequence>MLHGIEEDLPKQVKWNGGAGVVGRWCSVGYQGGILAKETTAYPALTFPAFHSRLRLPYIYNCCLSISLSCACNHLFTIPLSCAFGNVAQIENHSVFHIGKNLLRTNIHNTQIQTLRSMMLRSTERSLITTSHSTNPSLFIPHFINYSTPSILLPLLPCPTFTTQLDITQLTQLLITRSPTFTYLNSSKTSFTALCQFAKSLISSFLSYSFSPVLLPIPASPFVPYCIITYSLIISLFVSLVLVTIIIHKKKMIREVNLGSKANRMKREEINNRQIKRSLDVLEEDCVQSDEGIEALRVVSVIDLQMFQGFFDEEDKKVVVSFFERLSGKRVSRTNKLLPTMMLKRNFDGFPNWGIISSPRTFVYPQLAIYILNLDHYIACPQNYITQGLLECSGTRRFSLSEFLKLIKKPQDQHLKSTFDQLAQHSSFIRQESSSAVNTQSSHLKIHMKSIQHCLSFTSLTVTLSFKNLSIFPSKEPLCCHPPISSNPHQAVCSHLFILLVFSLLTISPLNLLSLNPFDWYAFFFLFSSFSPTFFGLSSCFSVWSCFLAISCSAFKLKLLPSSPKNRLKLCTTYSQHKTGISSVYDQVKRKQLHASSMESSLLPVYSYMGEAVAAAEADQSKRRKVSSGLFFHWRRRECGRGVREGGRFWGLKRTLEEDRVDKSRFRGRCRGQDGPAERQGGPEGWLNQGGVTRSGNRRGFGGTGTQWERGEFAGRRCGKSRDVEGGYRLSYHTIISQQEIEGETFRGVKTSRSTKAEHSQSLSGFQCAKSKQGSVFLRSETKEYLIHIGGEHSIPLIFKKILFPDWLAFSYPHHLCLDMIMGKKLREQGAIEDLGCRRLSQYLDAAEWKGGKSCKQKQAPHCKENLINCMQLTCSMLQPSFPPSSTCCLLYNFWHSHCAVCTVTVHQSLLPGTFCMSTAGKFQLKMTDLTSKSNLLVENSKKGLQSKQCSEILPFFIRIYSKFEIDFNRGFYFPLWIELIFSLDKKKRKIKINFPALVLIGTLCTQNWGIKYNISTIRNQSIIKK</sequence>
<evidence type="ECO:0000313" key="4">
    <source>
        <dbReference type="Proteomes" id="UP000037035"/>
    </source>
</evidence>
<comment type="caution">
    <text evidence="3">The sequence shown here is derived from an EMBL/GenBank/DDBJ whole genome shotgun (WGS) entry which is preliminary data.</text>
</comment>
<keyword evidence="4" id="KW-1185">Reference proteome</keyword>
<feature type="transmembrane region" description="Helical" evidence="2">
    <location>
        <begin position="496"/>
        <end position="514"/>
    </location>
</feature>
<keyword evidence="2" id="KW-1133">Transmembrane helix</keyword>
<feature type="transmembrane region" description="Helical" evidence="2">
    <location>
        <begin position="222"/>
        <end position="247"/>
    </location>
</feature>
<dbReference type="EMBL" id="LAVV01002899">
    <property type="protein sequence ID" value="KNZ62510.1"/>
    <property type="molecule type" value="Genomic_DNA"/>
</dbReference>
<organism evidence="3 4">
    <name type="scientific">Puccinia sorghi</name>
    <dbReference type="NCBI Taxonomy" id="27349"/>
    <lineage>
        <taxon>Eukaryota</taxon>
        <taxon>Fungi</taxon>
        <taxon>Dikarya</taxon>
        <taxon>Basidiomycota</taxon>
        <taxon>Pucciniomycotina</taxon>
        <taxon>Pucciniomycetes</taxon>
        <taxon>Pucciniales</taxon>
        <taxon>Pucciniaceae</taxon>
        <taxon>Puccinia</taxon>
    </lineage>
</organism>
<keyword evidence="2" id="KW-0472">Membrane</keyword>
<dbReference type="Proteomes" id="UP000037035">
    <property type="component" value="Unassembled WGS sequence"/>
</dbReference>
<feature type="region of interest" description="Disordered" evidence="1">
    <location>
        <begin position="667"/>
        <end position="706"/>
    </location>
</feature>
<feature type="transmembrane region" description="Helical" evidence="2">
    <location>
        <begin position="534"/>
        <end position="557"/>
    </location>
</feature>
<evidence type="ECO:0000256" key="2">
    <source>
        <dbReference type="SAM" id="Phobius"/>
    </source>
</evidence>
<accession>A0A0L6VQP0</accession>
<name>A0A0L6VQP0_9BASI</name>
<evidence type="ECO:0000256" key="1">
    <source>
        <dbReference type="SAM" id="MobiDB-lite"/>
    </source>
</evidence>
<gene>
    <name evidence="3" type="ORF">VP01_1260g2</name>
</gene>
<evidence type="ECO:0000313" key="3">
    <source>
        <dbReference type="EMBL" id="KNZ62510.1"/>
    </source>
</evidence>
<dbReference type="AlphaFoldDB" id="A0A0L6VQP0"/>
<proteinExistence type="predicted"/>